<gene>
    <name evidence="2" type="ORF">MANY_28870</name>
</gene>
<dbReference type="PANTHER" id="PTHR42815:SF2">
    <property type="entry name" value="FAD-BINDING, PUTATIVE (AFU_ORTHOLOGUE AFUA_6G07600)-RELATED"/>
    <property type="match status" value="1"/>
</dbReference>
<keyword evidence="3" id="KW-1185">Reference proteome</keyword>
<reference evidence="2 3" key="1">
    <citation type="journal article" date="2019" name="Emerg. Microbes Infect.">
        <title>Comprehensive subspecies identification of 175 nontuberculous mycobacteria species based on 7547 genomic profiles.</title>
        <authorList>
            <person name="Matsumoto Y."/>
            <person name="Kinjo T."/>
            <person name="Motooka D."/>
            <person name="Nabeya D."/>
            <person name="Jung N."/>
            <person name="Uechi K."/>
            <person name="Horii T."/>
            <person name="Iida T."/>
            <person name="Fujita J."/>
            <person name="Nakamura S."/>
        </authorList>
    </citation>
    <scope>NUCLEOTIDE SEQUENCE [LARGE SCALE GENOMIC DNA]</scope>
    <source>
        <strain evidence="2 3">JCM 30275</strain>
    </source>
</reference>
<proteinExistence type="predicted"/>
<dbReference type="SUPFAM" id="SSF50475">
    <property type="entry name" value="FMN-binding split barrel"/>
    <property type="match status" value="1"/>
</dbReference>
<feature type="domain" description="Pyridoxamine 5'-phosphate oxidase N-terminal" evidence="1">
    <location>
        <begin position="174"/>
        <end position="269"/>
    </location>
</feature>
<evidence type="ECO:0000313" key="2">
    <source>
        <dbReference type="EMBL" id="BBZ77550.1"/>
    </source>
</evidence>
<dbReference type="Gene3D" id="2.30.110.10">
    <property type="entry name" value="Electron Transport, Fmn-binding Protein, Chain A"/>
    <property type="match status" value="1"/>
</dbReference>
<dbReference type="PANTHER" id="PTHR42815">
    <property type="entry name" value="FAD-BINDING, PUTATIVE (AFU_ORTHOLOGUE AFUA_6G07600)-RELATED"/>
    <property type="match status" value="1"/>
</dbReference>
<organism evidence="2 3">
    <name type="scientific">Mycolicibacterium anyangense</name>
    <dbReference type="NCBI Taxonomy" id="1431246"/>
    <lineage>
        <taxon>Bacteria</taxon>
        <taxon>Bacillati</taxon>
        <taxon>Actinomycetota</taxon>
        <taxon>Actinomycetes</taxon>
        <taxon>Mycobacteriales</taxon>
        <taxon>Mycobacteriaceae</taxon>
        <taxon>Mycolicibacterium</taxon>
    </lineage>
</organism>
<dbReference type="AlphaFoldDB" id="A0A6N4W6E2"/>
<protein>
    <submittedName>
        <fullName evidence="2">Oxidoreductase</fullName>
    </submittedName>
</protein>
<dbReference type="EMBL" id="AP022620">
    <property type="protein sequence ID" value="BBZ77550.1"/>
    <property type="molecule type" value="Genomic_DNA"/>
</dbReference>
<sequence length="289" mass="30682">MADRHGDAAVGFHSGELAVQDRAGVSGQAGRLSGMVARGQLRSATADFLSSARLAVVTARDAAGRLWTSPLFGEPGFLTAADATTLRLDSPLPEADPLYAMPNHQPAGAIVIDFATRRRWRINGMLTTEPAGNLVIEVDQSYGNCPKYIQTSNSPAGASAADRELVFTGDRLRAEDRRLIQHADTFFLGTTHPASGADASHRGGSPGFVLTAHDRVWFPDYPGNNLFNSLGNIAVDPSAALLFVDFTTGTTLQLSGRAALTWDDQPADDGYTGRGVGFTAERVVVTRTP</sequence>
<evidence type="ECO:0000313" key="3">
    <source>
        <dbReference type="Proteomes" id="UP000467249"/>
    </source>
</evidence>
<dbReference type="Proteomes" id="UP000467249">
    <property type="component" value="Chromosome"/>
</dbReference>
<evidence type="ECO:0000259" key="1">
    <source>
        <dbReference type="Pfam" id="PF01243"/>
    </source>
</evidence>
<name>A0A6N4W6E2_9MYCO</name>
<dbReference type="Pfam" id="PF01243">
    <property type="entry name" value="PNPOx_N"/>
    <property type="match status" value="1"/>
</dbReference>
<dbReference type="KEGG" id="many:MANY_28870"/>
<dbReference type="InterPro" id="IPR011576">
    <property type="entry name" value="Pyridox_Oxase_N"/>
</dbReference>
<dbReference type="InterPro" id="IPR012349">
    <property type="entry name" value="Split_barrel_FMN-bd"/>
</dbReference>
<accession>A0A6N4W6E2</accession>